<evidence type="ECO:0000313" key="3">
    <source>
        <dbReference type="EnsemblMetazoa" id="G17143.1:cds"/>
    </source>
</evidence>
<evidence type="ECO:0000313" key="4">
    <source>
        <dbReference type="Proteomes" id="UP000005408"/>
    </source>
</evidence>
<feature type="compositionally biased region" description="Acidic residues" evidence="1">
    <location>
        <begin position="187"/>
        <end position="196"/>
    </location>
</feature>
<dbReference type="InterPro" id="IPR026983">
    <property type="entry name" value="DHC"/>
</dbReference>
<accession>A0A8W8J405</accession>
<dbReference type="GO" id="GO:0051959">
    <property type="term" value="F:dynein light intermediate chain binding"/>
    <property type="evidence" value="ECO:0007669"/>
    <property type="project" value="InterPro"/>
</dbReference>
<sequence>MCAQHGYMSYIKSLPINDTPEIFALHENANITFAQNETNTMLGALLLLQPKTSSGGGKSREEVMEETAKEILGKVPKPIPLDPIFEKYPVMYEQSMNTVLIQEVIRYSLEQGDKPIPQARLDRIVELIEPWFFFSLVWSVGCTGDNDSWLKFSDWVRQQMKKEGLPFPETGIVYNYRLDDAGISSSENDENLEEETEIQKVNRT</sequence>
<dbReference type="EnsemblMetazoa" id="G17143.1">
    <property type="protein sequence ID" value="G17143.1:cds"/>
    <property type="gene ID" value="G17143"/>
</dbReference>
<feature type="domain" description="Dynein heavy chain AAA 5 extension" evidence="2">
    <location>
        <begin position="102"/>
        <end position="180"/>
    </location>
</feature>
<dbReference type="GO" id="GO:0030286">
    <property type="term" value="C:dynein complex"/>
    <property type="evidence" value="ECO:0007669"/>
    <property type="project" value="InterPro"/>
</dbReference>
<dbReference type="GO" id="GO:0007018">
    <property type="term" value="P:microtubule-based movement"/>
    <property type="evidence" value="ECO:0007669"/>
    <property type="project" value="InterPro"/>
</dbReference>
<dbReference type="Pfam" id="PF17852">
    <property type="entry name" value="Dynein_AAA_lid"/>
    <property type="match status" value="1"/>
</dbReference>
<name>A0A8W8J405_MAGGI</name>
<dbReference type="Proteomes" id="UP000005408">
    <property type="component" value="Unassembled WGS sequence"/>
</dbReference>
<reference evidence="3" key="1">
    <citation type="submission" date="2022-08" db="UniProtKB">
        <authorList>
            <consortium name="EnsemblMetazoa"/>
        </authorList>
    </citation>
    <scope>IDENTIFICATION</scope>
    <source>
        <strain evidence="3">05x7-T-G4-1.051#20</strain>
    </source>
</reference>
<dbReference type="PANTHER" id="PTHR22878">
    <property type="entry name" value="DYNEIN HEAVY CHAIN 6, AXONEMAL-LIKE-RELATED"/>
    <property type="match status" value="1"/>
</dbReference>
<dbReference type="Gene3D" id="1.10.472.130">
    <property type="match status" value="1"/>
</dbReference>
<feature type="region of interest" description="Disordered" evidence="1">
    <location>
        <begin position="185"/>
        <end position="204"/>
    </location>
</feature>
<proteinExistence type="predicted"/>
<organism evidence="3 4">
    <name type="scientific">Magallana gigas</name>
    <name type="common">Pacific oyster</name>
    <name type="synonym">Crassostrea gigas</name>
    <dbReference type="NCBI Taxonomy" id="29159"/>
    <lineage>
        <taxon>Eukaryota</taxon>
        <taxon>Metazoa</taxon>
        <taxon>Spiralia</taxon>
        <taxon>Lophotrochozoa</taxon>
        <taxon>Mollusca</taxon>
        <taxon>Bivalvia</taxon>
        <taxon>Autobranchia</taxon>
        <taxon>Pteriomorphia</taxon>
        <taxon>Ostreida</taxon>
        <taxon>Ostreoidea</taxon>
        <taxon>Ostreidae</taxon>
        <taxon>Magallana</taxon>
    </lineage>
</organism>
<protein>
    <recommendedName>
        <fullName evidence="2">Dynein heavy chain AAA 5 extension domain-containing protein</fullName>
    </recommendedName>
</protein>
<dbReference type="InterPro" id="IPR041466">
    <property type="entry name" value="Dynein_AAA5_ext"/>
</dbReference>
<evidence type="ECO:0000259" key="2">
    <source>
        <dbReference type="Pfam" id="PF17852"/>
    </source>
</evidence>
<evidence type="ECO:0000256" key="1">
    <source>
        <dbReference type="SAM" id="MobiDB-lite"/>
    </source>
</evidence>
<dbReference type="GO" id="GO:0045505">
    <property type="term" value="F:dynein intermediate chain binding"/>
    <property type="evidence" value="ECO:0007669"/>
    <property type="project" value="InterPro"/>
</dbReference>
<dbReference type="PANTHER" id="PTHR22878:SF73">
    <property type="entry name" value="DYNEIN AXONEMAL HEAVY CHAIN 1"/>
    <property type="match status" value="1"/>
</dbReference>
<dbReference type="AlphaFoldDB" id="A0A8W8J405"/>
<keyword evidence="4" id="KW-1185">Reference proteome</keyword>